<keyword evidence="5" id="KW-1133">Transmembrane helix</keyword>
<comment type="subcellular location">
    <subcellularLocation>
        <location evidence="1">Cell membrane</location>
        <topology evidence="1">Single-pass membrane protein</topology>
    </subcellularLocation>
    <subcellularLocation>
        <location evidence="7">Cell membrane</location>
        <topology evidence="7">Single-pass type II membrane protein</topology>
    </subcellularLocation>
</comment>
<dbReference type="PANTHER" id="PTHR30558">
    <property type="entry name" value="EXBD MEMBRANE COMPONENT OF PMF-DRIVEN MACROMOLECULE IMPORT SYSTEM"/>
    <property type="match status" value="1"/>
</dbReference>
<dbReference type="STRING" id="333140.AWW68_13255"/>
<keyword evidence="7" id="KW-0813">Transport</keyword>
<protein>
    <submittedName>
        <fullName evidence="8">Transporter</fullName>
    </submittedName>
</protein>
<organism evidence="8 9">
    <name type="scientific">Roseivirga spongicola</name>
    <dbReference type="NCBI Taxonomy" id="333140"/>
    <lineage>
        <taxon>Bacteria</taxon>
        <taxon>Pseudomonadati</taxon>
        <taxon>Bacteroidota</taxon>
        <taxon>Cytophagia</taxon>
        <taxon>Cytophagales</taxon>
        <taxon>Roseivirgaceae</taxon>
        <taxon>Roseivirga</taxon>
    </lineage>
</organism>
<evidence type="ECO:0000256" key="6">
    <source>
        <dbReference type="ARBA" id="ARBA00023136"/>
    </source>
</evidence>
<evidence type="ECO:0000256" key="7">
    <source>
        <dbReference type="RuleBase" id="RU003879"/>
    </source>
</evidence>
<evidence type="ECO:0000256" key="1">
    <source>
        <dbReference type="ARBA" id="ARBA00004162"/>
    </source>
</evidence>
<reference evidence="8 9" key="1">
    <citation type="submission" date="2016-01" db="EMBL/GenBank/DDBJ databases">
        <title>Genome sequencing of Roseivirga spongicola UST030701-084.</title>
        <authorList>
            <person name="Selvaratnam C."/>
            <person name="Thevarajoo S."/>
            <person name="Goh K.M."/>
            <person name="Ee R."/>
            <person name="Chan K.-G."/>
            <person name="Chong C.S."/>
        </authorList>
    </citation>
    <scope>NUCLEOTIDE SEQUENCE [LARGE SCALE GENOMIC DNA]</scope>
    <source>
        <strain evidence="8 9">UST030701-084</strain>
    </source>
</reference>
<dbReference type="OrthoDB" id="9793581at2"/>
<dbReference type="EMBL" id="LRPC01000028">
    <property type="protein sequence ID" value="KYG73651.1"/>
    <property type="molecule type" value="Genomic_DNA"/>
</dbReference>
<name>A0A150X4K4_9BACT</name>
<keyword evidence="3" id="KW-1003">Cell membrane</keyword>
<evidence type="ECO:0000313" key="9">
    <source>
        <dbReference type="Proteomes" id="UP000075606"/>
    </source>
</evidence>
<keyword evidence="4 7" id="KW-0812">Transmembrane</keyword>
<evidence type="ECO:0000256" key="4">
    <source>
        <dbReference type="ARBA" id="ARBA00022692"/>
    </source>
</evidence>
<dbReference type="Proteomes" id="UP000075606">
    <property type="component" value="Unassembled WGS sequence"/>
</dbReference>
<dbReference type="GO" id="GO:0022857">
    <property type="term" value="F:transmembrane transporter activity"/>
    <property type="evidence" value="ECO:0007669"/>
    <property type="project" value="InterPro"/>
</dbReference>
<gene>
    <name evidence="8" type="ORF">AWW68_13255</name>
</gene>
<dbReference type="Pfam" id="PF02472">
    <property type="entry name" value="ExbD"/>
    <property type="match status" value="1"/>
</dbReference>
<dbReference type="PANTHER" id="PTHR30558:SF7">
    <property type="entry name" value="TOL-PAL SYSTEM PROTEIN TOLR"/>
    <property type="match status" value="1"/>
</dbReference>
<dbReference type="GO" id="GO:0015031">
    <property type="term" value="P:protein transport"/>
    <property type="evidence" value="ECO:0007669"/>
    <property type="project" value="UniProtKB-KW"/>
</dbReference>
<comment type="caution">
    <text evidence="8">The sequence shown here is derived from an EMBL/GenBank/DDBJ whole genome shotgun (WGS) entry which is preliminary data.</text>
</comment>
<evidence type="ECO:0000256" key="3">
    <source>
        <dbReference type="ARBA" id="ARBA00022475"/>
    </source>
</evidence>
<dbReference type="GO" id="GO:0005886">
    <property type="term" value="C:plasma membrane"/>
    <property type="evidence" value="ECO:0007669"/>
    <property type="project" value="UniProtKB-SubCell"/>
</dbReference>
<evidence type="ECO:0000256" key="5">
    <source>
        <dbReference type="ARBA" id="ARBA00022989"/>
    </source>
</evidence>
<evidence type="ECO:0000256" key="2">
    <source>
        <dbReference type="ARBA" id="ARBA00005811"/>
    </source>
</evidence>
<keyword evidence="6" id="KW-0472">Membrane</keyword>
<dbReference type="AlphaFoldDB" id="A0A150X4K4"/>
<accession>A0A150X4K4</accession>
<keyword evidence="9" id="KW-1185">Reference proteome</keyword>
<dbReference type="InterPro" id="IPR003400">
    <property type="entry name" value="ExbD"/>
</dbReference>
<keyword evidence="7" id="KW-0653">Protein transport</keyword>
<dbReference type="Gene3D" id="3.30.420.270">
    <property type="match status" value="1"/>
</dbReference>
<sequence>MDIKSKHKVESSFSMSSMTDIVFLLLIFFMLTASFITPSGLPVNLPTAQSASISLQKNSLTITADLRYVLNDNEVTPETLENELLRLTGGQEGTLSLNIDASVPTGHTAKVAGIAAKLKQKTVLVTRPE</sequence>
<comment type="similarity">
    <text evidence="2 7">Belongs to the ExbD/TolR family.</text>
</comment>
<evidence type="ECO:0000313" key="8">
    <source>
        <dbReference type="EMBL" id="KYG73651.1"/>
    </source>
</evidence>
<proteinExistence type="inferred from homology"/>